<dbReference type="EMBL" id="JAVDUU010000002">
    <property type="protein sequence ID" value="MDR6942504.1"/>
    <property type="molecule type" value="Genomic_DNA"/>
</dbReference>
<gene>
    <name evidence="1" type="ORF">J2W55_002346</name>
</gene>
<dbReference type="Proteomes" id="UP001247620">
    <property type="component" value="Unassembled WGS sequence"/>
</dbReference>
<proteinExistence type="predicted"/>
<name>A0ABU1TAT0_9SPHI</name>
<sequence length="151" mass="17190">MKHNTFNQAFIKLFTLITLSFTAFGFTTKFGLDGYEIYLNSKLILKQYVNQPLSLRVLRLDNANDKDQLRIVYKHCKVPGAGTDRSIALKDEKGNTLKKWTFANASNSDLSMVIPVKELLQLERTNVSHELSLHYAARELPKGETLAFLKP</sequence>
<protein>
    <submittedName>
        <fullName evidence="1">Uncharacterized protein</fullName>
    </submittedName>
</protein>
<evidence type="ECO:0000313" key="2">
    <source>
        <dbReference type="Proteomes" id="UP001247620"/>
    </source>
</evidence>
<accession>A0ABU1TAT0</accession>
<evidence type="ECO:0000313" key="1">
    <source>
        <dbReference type="EMBL" id="MDR6942504.1"/>
    </source>
</evidence>
<organism evidence="1 2">
    <name type="scientific">Mucilaginibacter pocheonensis</name>
    <dbReference type="NCBI Taxonomy" id="398050"/>
    <lineage>
        <taxon>Bacteria</taxon>
        <taxon>Pseudomonadati</taxon>
        <taxon>Bacteroidota</taxon>
        <taxon>Sphingobacteriia</taxon>
        <taxon>Sphingobacteriales</taxon>
        <taxon>Sphingobacteriaceae</taxon>
        <taxon>Mucilaginibacter</taxon>
    </lineage>
</organism>
<dbReference type="RefSeq" id="WP_310095781.1">
    <property type="nucleotide sequence ID" value="NZ_JAVDUU010000002.1"/>
</dbReference>
<keyword evidence="2" id="KW-1185">Reference proteome</keyword>
<comment type="caution">
    <text evidence="1">The sequence shown here is derived from an EMBL/GenBank/DDBJ whole genome shotgun (WGS) entry which is preliminary data.</text>
</comment>
<reference evidence="1 2" key="1">
    <citation type="submission" date="2023-07" db="EMBL/GenBank/DDBJ databases">
        <title>Sorghum-associated microbial communities from plants grown in Nebraska, USA.</title>
        <authorList>
            <person name="Schachtman D."/>
        </authorList>
    </citation>
    <scope>NUCLEOTIDE SEQUENCE [LARGE SCALE GENOMIC DNA]</scope>
    <source>
        <strain evidence="1 2">3262</strain>
    </source>
</reference>